<organism evidence="1 2">
    <name type="scientific">Dreissena polymorpha</name>
    <name type="common">Zebra mussel</name>
    <name type="synonym">Mytilus polymorpha</name>
    <dbReference type="NCBI Taxonomy" id="45954"/>
    <lineage>
        <taxon>Eukaryota</taxon>
        <taxon>Metazoa</taxon>
        <taxon>Spiralia</taxon>
        <taxon>Lophotrochozoa</taxon>
        <taxon>Mollusca</taxon>
        <taxon>Bivalvia</taxon>
        <taxon>Autobranchia</taxon>
        <taxon>Heteroconchia</taxon>
        <taxon>Euheterodonta</taxon>
        <taxon>Imparidentia</taxon>
        <taxon>Neoheterodontei</taxon>
        <taxon>Myida</taxon>
        <taxon>Dreissenoidea</taxon>
        <taxon>Dreissenidae</taxon>
        <taxon>Dreissena</taxon>
    </lineage>
</organism>
<comment type="caution">
    <text evidence="1">The sequence shown here is derived from an EMBL/GenBank/DDBJ whole genome shotgun (WGS) entry which is preliminary data.</text>
</comment>
<evidence type="ECO:0000313" key="2">
    <source>
        <dbReference type="Proteomes" id="UP000828390"/>
    </source>
</evidence>
<reference evidence="1" key="1">
    <citation type="journal article" date="2019" name="bioRxiv">
        <title>The Genome of the Zebra Mussel, Dreissena polymorpha: A Resource for Invasive Species Research.</title>
        <authorList>
            <person name="McCartney M.A."/>
            <person name="Auch B."/>
            <person name="Kono T."/>
            <person name="Mallez S."/>
            <person name="Zhang Y."/>
            <person name="Obille A."/>
            <person name="Becker A."/>
            <person name="Abrahante J.E."/>
            <person name="Garbe J."/>
            <person name="Badalamenti J.P."/>
            <person name="Herman A."/>
            <person name="Mangelson H."/>
            <person name="Liachko I."/>
            <person name="Sullivan S."/>
            <person name="Sone E.D."/>
            <person name="Koren S."/>
            <person name="Silverstein K.A.T."/>
            <person name="Beckman K.B."/>
            <person name="Gohl D.M."/>
        </authorList>
    </citation>
    <scope>NUCLEOTIDE SEQUENCE</scope>
    <source>
        <strain evidence="1">Duluth1</strain>
        <tissue evidence="1">Whole animal</tissue>
    </source>
</reference>
<name>A0A9D4EI82_DREPO</name>
<sequence length="73" mass="8218">MQPTDRVHSSSSANHHKASLRVFIPVTYERHGLNVSGFLPGRCCTIMWYCAKSSIQQANCPFGSLKRKTLPNR</sequence>
<dbReference type="EMBL" id="JAIWYP010000008">
    <property type="protein sequence ID" value="KAH3780113.1"/>
    <property type="molecule type" value="Genomic_DNA"/>
</dbReference>
<accession>A0A9D4EI82</accession>
<evidence type="ECO:0000313" key="1">
    <source>
        <dbReference type="EMBL" id="KAH3780113.1"/>
    </source>
</evidence>
<proteinExistence type="predicted"/>
<gene>
    <name evidence="1" type="ORF">DPMN_157923</name>
</gene>
<dbReference type="AlphaFoldDB" id="A0A9D4EI82"/>
<protein>
    <submittedName>
        <fullName evidence="1">Uncharacterized protein</fullName>
    </submittedName>
</protein>
<reference evidence="1" key="2">
    <citation type="submission" date="2020-11" db="EMBL/GenBank/DDBJ databases">
        <authorList>
            <person name="McCartney M.A."/>
            <person name="Auch B."/>
            <person name="Kono T."/>
            <person name="Mallez S."/>
            <person name="Becker A."/>
            <person name="Gohl D.M."/>
            <person name="Silverstein K.A.T."/>
            <person name="Koren S."/>
            <person name="Bechman K.B."/>
            <person name="Herman A."/>
            <person name="Abrahante J.E."/>
            <person name="Garbe J."/>
        </authorList>
    </citation>
    <scope>NUCLEOTIDE SEQUENCE</scope>
    <source>
        <strain evidence="1">Duluth1</strain>
        <tissue evidence="1">Whole animal</tissue>
    </source>
</reference>
<keyword evidence="2" id="KW-1185">Reference proteome</keyword>
<dbReference type="Proteomes" id="UP000828390">
    <property type="component" value="Unassembled WGS sequence"/>
</dbReference>